<evidence type="ECO:0000313" key="2">
    <source>
        <dbReference type="EMBL" id="QRE00645.1"/>
    </source>
</evidence>
<name>A0A889IR45_9CAUD</name>
<accession>A0A889IR45</accession>
<dbReference type="GeneID" id="77947912"/>
<sequence>MATEIKLPAIITDSKEAMAAEKEAINWEQVAKSYVIDSPEMAEAAAEDLKSIKAKAKDLDNLRTTLKKPSLEEGRAIDKHFKRPLDFLANAEKVLKGAIVNFQAAEQRRIEEEQRRINAEAEAERQRQEEERQERIAEAEAAGDHEAAAAISEELTFAPVVPQAEQTKLSGISTRSVWKGRVTDKMALIKAVAEGRADMALLEVNQQVLDGLAKALKGSLSIPGCEPFEDKSVSVRV</sequence>
<feature type="coiled-coil region" evidence="1">
    <location>
        <begin position="88"/>
        <end position="140"/>
    </location>
</feature>
<dbReference type="KEGG" id="vg:77947912"/>
<dbReference type="Proteomes" id="UP000610026">
    <property type="component" value="Segment"/>
</dbReference>
<dbReference type="RefSeq" id="YP_010671658.1">
    <property type="nucleotide sequence ID" value="NC_070969.1"/>
</dbReference>
<keyword evidence="3" id="KW-1185">Reference proteome</keyword>
<keyword evidence="1" id="KW-0175">Coiled coil</keyword>
<proteinExistence type="predicted"/>
<organism evidence="2 3">
    <name type="scientific">Pseudomonas phage Itty13</name>
    <dbReference type="NCBI Taxonomy" id="2805750"/>
    <lineage>
        <taxon>Viruses</taxon>
        <taxon>Duplodnaviria</taxon>
        <taxon>Heunggongvirae</taxon>
        <taxon>Uroviricota</taxon>
        <taxon>Caudoviricetes</taxon>
        <taxon>Ittyvirus</taxon>
        <taxon>Ittyvirus itty13</taxon>
    </lineage>
</organism>
<protein>
    <submittedName>
        <fullName evidence="2">Uncharacterized protein</fullName>
    </submittedName>
</protein>
<evidence type="ECO:0000313" key="3">
    <source>
        <dbReference type="Proteomes" id="UP000610026"/>
    </source>
</evidence>
<dbReference type="EMBL" id="MW460249">
    <property type="protein sequence ID" value="QRE00645.1"/>
    <property type="molecule type" value="Genomic_DNA"/>
</dbReference>
<evidence type="ECO:0000256" key="1">
    <source>
        <dbReference type="SAM" id="Coils"/>
    </source>
</evidence>
<reference evidence="2" key="1">
    <citation type="submission" date="2021-01" db="EMBL/GenBank/DDBJ databases">
        <authorList>
            <person name="Ben Porat S."/>
            <person name="Alkalay-Oren S."/>
            <person name="Coppenhagen-Glazer S."/>
            <person name="Hazan R."/>
        </authorList>
    </citation>
    <scope>NUCLEOTIDE SEQUENCE</scope>
</reference>